<evidence type="ECO:0000313" key="3">
    <source>
        <dbReference type="Proteomes" id="UP000287243"/>
    </source>
</evidence>
<name>A0A410P6S1_VELA1</name>
<dbReference type="InterPro" id="IPR011740">
    <property type="entry name" value="DUF2460"/>
</dbReference>
<dbReference type="EMBL" id="CP019384">
    <property type="protein sequence ID" value="QAT17889.1"/>
    <property type="molecule type" value="Genomic_DNA"/>
</dbReference>
<dbReference type="KEGG" id="vai:BU251_09210"/>
<organism evidence="2 3">
    <name type="scientific">Velamenicoccus archaeovorus</name>
    <dbReference type="NCBI Taxonomy" id="1930593"/>
    <lineage>
        <taxon>Bacteria</taxon>
        <taxon>Pseudomonadati</taxon>
        <taxon>Candidatus Omnitrophota</taxon>
        <taxon>Candidatus Velamenicoccus</taxon>
    </lineage>
</organism>
<dbReference type="Proteomes" id="UP000287243">
    <property type="component" value="Chromosome"/>
</dbReference>
<proteinExistence type="predicted"/>
<dbReference type="Pfam" id="PF09343">
    <property type="entry name" value="DUF2460"/>
    <property type="match status" value="1"/>
</dbReference>
<dbReference type="RefSeq" id="WP_128700855.1">
    <property type="nucleotide sequence ID" value="NZ_CP019384.1"/>
</dbReference>
<feature type="domain" description="DUF2460" evidence="1">
    <location>
        <begin position="15"/>
        <end position="79"/>
    </location>
</feature>
<dbReference type="AlphaFoldDB" id="A0A410P6S1"/>
<gene>
    <name evidence="2" type="ORF">BU251_09210</name>
</gene>
<reference evidence="2 3" key="1">
    <citation type="submission" date="2017-01" db="EMBL/GenBank/DDBJ databases">
        <title>First insights into the biology of 'candidatus Vampirococcus archaeovorus'.</title>
        <authorList>
            <person name="Kizina J."/>
            <person name="Jordan S."/>
            <person name="Stueber K."/>
            <person name="Reinhardt R."/>
            <person name="Harder J."/>
        </authorList>
    </citation>
    <scope>NUCLEOTIDE SEQUENCE [LARGE SCALE GENOMIC DNA]</scope>
    <source>
        <strain evidence="2 3">LiM</strain>
    </source>
</reference>
<evidence type="ECO:0000313" key="2">
    <source>
        <dbReference type="EMBL" id="QAT17889.1"/>
    </source>
</evidence>
<evidence type="ECO:0000259" key="1">
    <source>
        <dbReference type="Pfam" id="PF09343"/>
    </source>
</evidence>
<accession>A0A410P6S1</accession>
<dbReference type="OrthoDB" id="8607203at2"/>
<protein>
    <recommendedName>
        <fullName evidence="1">DUF2460 domain-containing protein</fullName>
    </recommendedName>
</protein>
<sequence>MSDFTHLPDFLIDEAVEYKTLVSEFENGAEQRRRKWANPLAKWTLRFNNRTQAEMAEVLDFFKSRFGAFMAFTWTNPNDSFEYTVRFVEDSFQFSRKAYGVYDFECEFVEVK</sequence>
<keyword evidence="3" id="KW-1185">Reference proteome</keyword>